<accession>D7PVF6</accession>
<evidence type="ECO:0000313" key="1">
    <source>
        <dbReference type="EMBL" id="ADH51641.1"/>
    </source>
</evidence>
<dbReference type="AlphaFoldDB" id="D7PVF6"/>
<protein>
    <submittedName>
        <fullName evidence="1">Uncharacterized protein</fullName>
    </submittedName>
</protein>
<reference evidence="1" key="1">
    <citation type="journal article" date="2011" name="Arch. Virol.">
        <title>Complete nucleotide sequence of the temperate bacteriophage LBR48, a new member of the family Myoviridae.</title>
        <authorList>
            <person name="Jang S.H."/>
            <person name="Yoon B.H."/>
            <person name="Chang H.I."/>
        </authorList>
    </citation>
    <scope>NUCLEOTIDE SEQUENCE</scope>
    <source>
        <strain evidence="1">C30</strain>
    </source>
</reference>
<dbReference type="EMBL" id="GU979519">
    <property type="protein sequence ID" value="ADH51641.1"/>
    <property type="molecule type" value="Genomic_DNA"/>
</dbReference>
<feature type="non-terminal residue" evidence="1">
    <location>
        <position position="55"/>
    </location>
</feature>
<proteinExistence type="predicted"/>
<organism evidence="1">
    <name type="scientific">Levilactobacillus brevis</name>
    <name type="common">Lactobacillus brevis</name>
    <dbReference type="NCBI Taxonomy" id="1580"/>
    <lineage>
        <taxon>Bacteria</taxon>
        <taxon>Bacillati</taxon>
        <taxon>Bacillota</taxon>
        <taxon>Bacilli</taxon>
        <taxon>Lactobacillales</taxon>
        <taxon>Lactobacillaceae</taxon>
        <taxon>Levilactobacillus</taxon>
    </lineage>
</organism>
<name>D7PVF6_LEVBR</name>
<sequence length="55" mass="6022">MWIGLVVHFQVAFLLILQFGQDVHQVAVNRDGPNGCRVLGGAKVTLRPVPGLRDL</sequence>